<protein>
    <submittedName>
        <fullName evidence="2">K(+)-transporting ATPase subunit F</fullName>
        <ecNumber evidence="2">3.6.3.12</ecNumber>
    </submittedName>
</protein>
<dbReference type="EMBL" id="WSRQ01000063">
    <property type="protein sequence ID" value="MVX66600.1"/>
    <property type="molecule type" value="Genomic_DNA"/>
</dbReference>
<reference evidence="1" key="2">
    <citation type="submission" date="2019-12" db="EMBL/GenBank/DDBJ databases">
        <title>Microbes associate with the intestines of laboratory mice.</title>
        <authorList>
            <person name="Navarre W."/>
            <person name="Wong E."/>
        </authorList>
    </citation>
    <scope>NUCLEOTIDE SEQUENCE</scope>
    <source>
        <strain evidence="1">NM79_F5</strain>
    </source>
</reference>
<dbReference type="EMBL" id="QXDJ01000004">
    <property type="protein sequence ID" value="RII33775.1"/>
    <property type="molecule type" value="Genomic_DNA"/>
</dbReference>
<dbReference type="GO" id="GO:0016787">
    <property type="term" value="F:hydrolase activity"/>
    <property type="evidence" value="ECO:0007669"/>
    <property type="project" value="UniProtKB-KW"/>
</dbReference>
<sequence length="25" mass="2990">MWILITIIILLFGYLGYALFNPEKF</sequence>
<dbReference type="NCBIfam" id="TIGR02115">
    <property type="entry name" value="potass_kdpF"/>
    <property type="match status" value="1"/>
</dbReference>
<accession>A0A399IL81</accession>
<dbReference type="InterPro" id="IPR011726">
    <property type="entry name" value="KdpF"/>
</dbReference>
<comment type="caution">
    <text evidence="2">The sequence shown here is derived from an EMBL/GenBank/DDBJ whole genome shotgun (WGS) entry which is preliminary data.</text>
</comment>
<dbReference type="RefSeq" id="WP_079440616.1">
    <property type="nucleotide sequence ID" value="NZ_JBLZIA010000002.1"/>
</dbReference>
<gene>
    <name evidence="2" type="primary">kdpF</name>
    <name evidence="2" type="ORF">D2A34_18030</name>
    <name evidence="1" type="ORF">GKZ28_23305</name>
</gene>
<dbReference type="GO" id="GO:0008556">
    <property type="term" value="F:P-type potassium transmembrane transporter activity"/>
    <property type="evidence" value="ECO:0007669"/>
    <property type="project" value="InterPro"/>
</dbReference>
<evidence type="ECO:0000313" key="3">
    <source>
        <dbReference type="Proteomes" id="UP000265930"/>
    </source>
</evidence>
<dbReference type="GO" id="GO:0005886">
    <property type="term" value="C:plasma membrane"/>
    <property type="evidence" value="ECO:0007669"/>
    <property type="project" value="InterPro"/>
</dbReference>
<evidence type="ECO:0000313" key="1">
    <source>
        <dbReference type="EMBL" id="MVX66600.1"/>
    </source>
</evidence>
<reference evidence="2 3" key="1">
    <citation type="submission" date="2018-08" db="EMBL/GenBank/DDBJ databases">
        <title>Genome of Clostridium chromiireducens C1, DSM12136.</title>
        <authorList>
            <person name="Xing M."/>
            <person name="Wei Y."/>
            <person name="Ang E.L."/>
            <person name="Zhao H."/>
            <person name="Zhang Y."/>
        </authorList>
    </citation>
    <scope>NUCLEOTIDE SEQUENCE [LARGE SCALE GENOMIC DNA]</scope>
    <source>
        <strain evidence="2 3">C1</strain>
    </source>
</reference>
<dbReference type="Pfam" id="PF09604">
    <property type="entry name" value="Potass_KdpF"/>
    <property type="match status" value="1"/>
</dbReference>
<dbReference type="EC" id="3.6.3.12" evidence="2"/>
<proteinExistence type="predicted"/>
<dbReference type="Proteomes" id="UP000656077">
    <property type="component" value="Unassembled WGS sequence"/>
</dbReference>
<dbReference type="AlphaFoldDB" id="A0A399IL81"/>
<dbReference type="Proteomes" id="UP000265930">
    <property type="component" value="Unassembled WGS sequence"/>
</dbReference>
<keyword evidence="2" id="KW-0378">Hydrolase</keyword>
<name>A0A399IL81_9CLOT</name>
<organism evidence="2 3">
    <name type="scientific">Clostridium chromiireducens</name>
    <dbReference type="NCBI Taxonomy" id="225345"/>
    <lineage>
        <taxon>Bacteria</taxon>
        <taxon>Bacillati</taxon>
        <taxon>Bacillota</taxon>
        <taxon>Clostridia</taxon>
        <taxon>Eubacteriales</taxon>
        <taxon>Clostridiaceae</taxon>
        <taxon>Clostridium</taxon>
    </lineage>
</organism>
<evidence type="ECO:0000313" key="2">
    <source>
        <dbReference type="EMBL" id="RII33775.1"/>
    </source>
</evidence>